<evidence type="ECO:0000256" key="1">
    <source>
        <dbReference type="ARBA" id="ARBA00001936"/>
    </source>
</evidence>
<dbReference type="CDD" id="cd09080">
    <property type="entry name" value="TDP2"/>
    <property type="match status" value="1"/>
</dbReference>
<dbReference type="GO" id="GO:0004518">
    <property type="term" value="F:nuclease activity"/>
    <property type="evidence" value="ECO:0007669"/>
    <property type="project" value="UniProtKB-KW"/>
</dbReference>
<keyword evidence="7" id="KW-0378">Hydrolase</keyword>
<comment type="cofactor">
    <cofactor evidence="2">
        <name>Mg(2+)</name>
        <dbReference type="ChEBI" id="CHEBI:18420"/>
    </cofactor>
</comment>
<dbReference type="GO" id="GO:0046872">
    <property type="term" value="F:metal ion binding"/>
    <property type="evidence" value="ECO:0007669"/>
    <property type="project" value="UniProtKB-KW"/>
</dbReference>
<evidence type="ECO:0000256" key="6">
    <source>
        <dbReference type="ARBA" id="ARBA00022763"/>
    </source>
</evidence>
<dbReference type="InterPro" id="IPR051547">
    <property type="entry name" value="TDP2-like"/>
</dbReference>
<feature type="domain" description="Endonuclease/exonuclease/phosphatase" evidence="12">
    <location>
        <begin position="133"/>
        <end position="389"/>
    </location>
</feature>
<proteinExistence type="predicted"/>
<dbReference type="Pfam" id="PF03372">
    <property type="entry name" value="Exo_endo_phos"/>
    <property type="match status" value="1"/>
</dbReference>
<keyword evidence="5" id="KW-0479">Metal-binding</keyword>
<feature type="region of interest" description="Disordered" evidence="11">
    <location>
        <begin position="24"/>
        <end position="53"/>
    </location>
</feature>
<evidence type="ECO:0000256" key="4">
    <source>
        <dbReference type="ARBA" id="ARBA00022722"/>
    </source>
</evidence>
<dbReference type="GO" id="GO:0003697">
    <property type="term" value="F:single-stranded DNA binding"/>
    <property type="evidence" value="ECO:0007669"/>
    <property type="project" value="TreeGrafter"/>
</dbReference>
<reference evidence="13 14" key="1">
    <citation type="journal article" date="2024" name="Nat. Commun.">
        <title>Phylogenomics reveals the evolutionary origins of lichenization in chlorophyte algae.</title>
        <authorList>
            <person name="Puginier C."/>
            <person name="Libourel C."/>
            <person name="Otte J."/>
            <person name="Skaloud P."/>
            <person name="Haon M."/>
            <person name="Grisel S."/>
            <person name="Petersen M."/>
            <person name="Berrin J.G."/>
            <person name="Delaux P.M."/>
            <person name="Dal Grande F."/>
            <person name="Keller J."/>
        </authorList>
    </citation>
    <scope>NUCLEOTIDE SEQUENCE [LARGE SCALE GENOMIC DNA]</scope>
    <source>
        <strain evidence="13 14">SAG 245.80</strain>
    </source>
</reference>
<dbReference type="PANTHER" id="PTHR15822:SF4">
    <property type="entry name" value="TYROSYL-DNA PHOSPHODIESTERASE 2"/>
    <property type="match status" value="1"/>
</dbReference>
<comment type="subcellular location">
    <subcellularLocation>
        <location evidence="3">Nucleus</location>
        <location evidence="3">PML body</location>
    </subcellularLocation>
</comment>
<evidence type="ECO:0000256" key="8">
    <source>
        <dbReference type="ARBA" id="ARBA00022842"/>
    </source>
</evidence>
<accession>A0AAW1RQE0</accession>
<comment type="cofactor">
    <cofactor evidence="1">
        <name>Mn(2+)</name>
        <dbReference type="ChEBI" id="CHEBI:29035"/>
    </cofactor>
</comment>
<sequence length="399" mass="43173">MRNLHAGKSVLTGFQNRGVHISRTTLCDGDSPVPAPAKGRKKRKSLADPPSADEAARRWIMGHAQQVNGGASNSLLAELHAARTARRGPPDAGTEPSVAHQVGASASGAAEGACEDAAARSGTGVRGAALSLLTWNLWFAEDVELEVRMAAVGHIIDQIGGGPAGYPTFLCFQEVTENIYALLSSKGWWRRYVASPVPYDRPYFTALLHLRDAVQHPQPARLHDFSNSVMGRGLQEVGGEVCGRGVRVATTHLESPCGWNQLYSKPRVAQCKEALAMLGRAQEPNLVFLGDMNWGAPEDGEPPLPPGWVDVWEELHAGDPGLTYDPKANPMLGPYNRIRKRLDRVFARLAHWRPARMRMVGTQPIAGASYVKTGGKRGPLTLPVLPSDHFGLHVELEPI</sequence>
<feature type="region of interest" description="Disordered" evidence="11">
    <location>
        <begin position="82"/>
        <end position="106"/>
    </location>
</feature>
<dbReference type="InterPro" id="IPR036691">
    <property type="entry name" value="Endo/exonu/phosph_ase_sf"/>
</dbReference>
<keyword evidence="4" id="KW-0540">Nuclease</keyword>
<evidence type="ECO:0000259" key="12">
    <source>
        <dbReference type="Pfam" id="PF03372"/>
    </source>
</evidence>
<evidence type="ECO:0000256" key="2">
    <source>
        <dbReference type="ARBA" id="ARBA00001946"/>
    </source>
</evidence>
<dbReference type="Proteomes" id="UP001445335">
    <property type="component" value="Unassembled WGS sequence"/>
</dbReference>
<evidence type="ECO:0000256" key="11">
    <source>
        <dbReference type="SAM" id="MobiDB-lite"/>
    </source>
</evidence>
<evidence type="ECO:0000256" key="3">
    <source>
        <dbReference type="ARBA" id="ARBA00004322"/>
    </source>
</evidence>
<name>A0AAW1RQE0_9CHLO</name>
<dbReference type="EMBL" id="JALJOU010000027">
    <property type="protein sequence ID" value="KAK9835981.1"/>
    <property type="molecule type" value="Genomic_DNA"/>
</dbReference>
<evidence type="ECO:0000256" key="7">
    <source>
        <dbReference type="ARBA" id="ARBA00022801"/>
    </source>
</evidence>
<dbReference type="GO" id="GO:0005737">
    <property type="term" value="C:cytoplasm"/>
    <property type="evidence" value="ECO:0007669"/>
    <property type="project" value="TreeGrafter"/>
</dbReference>
<dbReference type="GO" id="GO:0006302">
    <property type="term" value="P:double-strand break repair"/>
    <property type="evidence" value="ECO:0007669"/>
    <property type="project" value="TreeGrafter"/>
</dbReference>
<dbReference type="PANTHER" id="PTHR15822">
    <property type="entry name" value="TRAF AND TNF RECEPTOR-ASSOCIATED PROTEIN"/>
    <property type="match status" value="1"/>
</dbReference>
<organism evidence="13 14">
    <name type="scientific">Elliptochloris bilobata</name>
    <dbReference type="NCBI Taxonomy" id="381761"/>
    <lineage>
        <taxon>Eukaryota</taxon>
        <taxon>Viridiplantae</taxon>
        <taxon>Chlorophyta</taxon>
        <taxon>core chlorophytes</taxon>
        <taxon>Trebouxiophyceae</taxon>
        <taxon>Trebouxiophyceae incertae sedis</taxon>
        <taxon>Elliptochloris clade</taxon>
        <taxon>Elliptochloris</taxon>
    </lineage>
</organism>
<evidence type="ECO:0000313" key="13">
    <source>
        <dbReference type="EMBL" id="KAK9835981.1"/>
    </source>
</evidence>
<evidence type="ECO:0000256" key="5">
    <source>
        <dbReference type="ARBA" id="ARBA00022723"/>
    </source>
</evidence>
<dbReference type="AlphaFoldDB" id="A0AAW1RQE0"/>
<evidence type="ECO:0000256" key="9">
    <source>
        <dbReference type="ARBA" id="ARBA00023204"/>
    </source>
</evidence>
<keyword evidence="14" id="KW-1185">Reference proteome</keyword>
<keyword evidence="9" id="KW-0234">DNA repair</keyword>
<comment type="caution">
    <text evidence="13">The sequence shown here is derived from an EMBL/GenBank/DDBJ whole genome shotgun (WGS) entry which is preliminary data.</text>
</comment>
<protein>
    <recommendedName>
        <fullName evidence="12">Endonuclease/exonuclease/phosphatase domain-containing protein</fullName>
    </recommendedName>
</protein>
<evidence type="ECO:0000313" key="14">
    <source>
        <dbReference type="Proteomes" id="UP001445335"/>
    </source>
</evidence>
<dbReference type="GO" id="GO:0070260">
    <property type="term" value="F:5'-tyrosyl-DNA phosphodiesterase activity"/>
    <property type="evidence" value="ECO:0007669"/>
    <property type="project" value="TreeGrafter"/>
</dbReference>
<gene>
    <name evidence="13" type="ORF">WJX81_003455</name>
</gene>
<keyword evidence="6" id="KW-0227">DNA damage</keyword>
<dbReference type="Gene3D" id="3.60.10.10">
    <property type="entry name" value="Endonuclease/exonuclease/phosphatase"/>
    <property type="match status" value="1"/>
</dbReference>
<evidence type="ECO:0000256" key="10">
    <source>
        <dbReference type="ARBA" id="ARBA00023242"/>
    </source>
</evidence>
<keyword evidence="10" id="KW-0539">Nucleus</keyword>
<keyword evidence="8" id="KW-0460">Magnesium</keyword>
<dbReference type="SUPFAM" id="SSF56219">
    <property type="entry name" value="DNase I-like"/>
    <property type="match status" value="1"/>
</dbReference>
<dbReference type="InterPro" id="IPR005135">
    <property type="entry name" value="Endo/exonuclease/phosphatase"/>
</dbReference>